<gene>
    <name evidence="1" type="ORF">ZT1A5_G11512</name>
</gene>
<dbReference type="PANTHER" id="PTHR35046">
    <property type="entry name" value="ZINC KNUCKLE (CCHC-TYPE) FAMILY PROTEIN"/>
    <property type="match status" value="1"/>
</dbReference>
<name>A0A1Y6M0F9_ZYMTR</name>
<dbReference type="Proteomes" id="UP000215453">
    <property type="component" value="Chromosome 14"/>
</dbReference>
<evidence type="ECO:0008006" key="3">
    <source>
        <dbReference type="Google" id="ProtNLM"/>
    </source>
</evidence>
<dbReference type="PANTHER" id="PTHR35046:SF9">
    <property type="entry name" value="RNA-DIRECTED DNA POLYMERASE"/>
    <property type="match status" value="1"/>
</dbReference>
<reference evidence="1 2" key="1">
    <citation type="submission" date="2016-10" db="EMBL/GenBank/DDBJ databases">
        <authorList>
            <person name="Varghese N."/>
        </authorList>
    </citation>
    <scope>NUCLEOTIDE SEQUENCE [LARGE SCALE GENOMIC DNA]</scope>
</reference>
<evidence type="ECO:0000313" key="1">
    <source>
        <dbReference type="EMBL" id="SMY30062.1"/>
    </source>
</evidence>
<protein>
    <recommendedName>
        <fullName evidence="3">Integrase catalytic domain-containing protein</fullName>
    </recommendedName>
</protein>
<dbReference type="InterPro" id="IPR012337">
    <property type="entry name" value="RNaseH-like_sf"/>
</dbReference>
<dbReference type="GO" id="GO:0003676">
    <property type="term" value="F:nucleic acid binding"/>
    <property type="evidence" value="ECO:0007669"/>
    <property type="project" value="InterPro"/>
</dbReference>
<dbReference type="InterPro" id="IPR036397">
    <property type="entry name" value="RNaseH_sf"/>
</dbReference>
<dbReference type="SUPFAM" id="SSF53098">
    <property type="entry name" value="Ribonuclease H-like"/>
    <property type="match status" value="1"/>
</dbReference>
<sequence length="106" mass="11883">MVVVDRITKMRHFIPMVNCGDQEELDAHHIAYAFLDHAWKLHALPSTITSDRGPQFVSSFWRSLCNRLKTHMLFGLLREFASRVYAAISGCLMLTATSSTARGAGT</sequence>
<dbReference type="AlphaFoldDB" id="A0A1Y6M0F9"/>
<proteinExistence type="predicted"/>
<accession>A0A1Y6M0F9</accession>
<dbReference type="Gene3D" id="3.30.420.10">
    <property type="entry name" value="Ribonuclease H-like superfamily/Ribonuclease H"/>
    <property type="match status" value="1"/>
</dbReference>
<evidence type="ECO:0000313" key="2">
    <source>
        <dbReference type="Proteomes" id="UP000215453"/>
    </source>
</evidence>
<organism evidence="1 2">
    <name type="scientific">Zymoseptoria tritici ST99CH_1A5</name>
    <dbReference type="NCBI Taxonomy" id="1276529"/>
    <lineage>
        <taxon>Eukaryota</taxon>
        <taxon>Fungi</taxon>
        <taxon>Dikarya</taxon>
        <taxon>Ascomycota</taxon>
        <taxon>Pezizomycotina</taxon>
        <taxon>Dothideomycetes</taxon>
        <taxon>Dothideomycetidae</taxon>
        <taxon>Mycosphaerellales</taxon>
        <taxon>Mycosphaerellaceae</taxon>
        <taxon>Zymoseptoria</taxon>
    </lineage>
</organism>
<dbReference type="EMBL" id="LT882689">
    <property type="protein sequence ID" value="SMY30062.1"/>
    <property type="molecule type" value="Genomic_DNA"/>
</dbReference>